<comment type="caution">
    <text evidence="3">The sequence shown here is derived from an EMBL/GenBank/DDBJ whole genome shotgun (WGS) entry which is preliminary data.</text>
</comment>
<dbReference type="EMBL" id="JABCKI010005804">
    <property type="protein sequence ID" value="KAG5637784.1"/>
    <property type="molecule type" value="Genomic_DNA"/>
</dbReference>
<reference evidence="3" key="2">
    <citation type="submission" date="2021-10" db="EMBL/GenBank/DDBJ databases">
        <title>Phylogenomics reveals ancestral predisposition of the termite-cultivated fungus Termitomyces towards a domesticated lifestyle.</title>
        <authorList>
            <person name="Auxier B."/>
            <person name="Grum-Grzhimaylo A."/>
            <person name="Cardenas M.E."/>
            <person name="Lodge J.D."/>
            <person name="Laessoe T."/>
            <person name="Pedersen O."/>
            <person name="Smith M.E."/>
            <person name="Kuyper T.W."/>
            <person name="Franco-Molano E.A."/>
            <person name="Baroni T.J."/>
            <person name="Aanen D.K."/>
        </authorList>
    </citation>
    <scope>NUCLEOTIDE SEQUENCE</scope>
    <source>
        <strain evidence="3">D49</strain>
    </source>
</reference>
<dbReference type="OrthoDB" id="202840at2759"/>
<feature type="region of interest" description="Disordered" evidence="1">
    <location>
        <begin position="117"/>
        <end position="151"/>
    </location>
</feature>
<evidence type="ECO:0000313" key="3">
    <source>
        <dbReference type="EMBL" id="KAG5637784.1"/>
    </source>
</evidence>
<proteinExistence type="predicted"/>
<feature type="compositionally biased region" description="Polar residues" evidence="1">
    <location>
        <begin position="124"/>
        <end position="141"/>
    </location>
</feature>
<feature type="domain" description="DUF7962" evidence="2">
    <location>
        <begin position="5"/>
        <end position="61"/>
    </location>
</feature>
<dbReference type="AlphaFoldDB" id="A0A9P7K660"/>
<dbReference type="InterPro" id="IPR036282">
    <property type="entry name" value="Glutathione-S-Trfase_C_sf"/>
</dbReference>
<dbReference type="Pfam" id="PF25907">
    <property type="entry name" value="DUF7962"/>
    <property type="match status" value="1"/>
</dbReference>
<evidence type="ECO:0000313" key="4">
    <source>
        <dbReference type="Proteomes" id="UP000717328"/>
    </source>
</evidence>
<keyword evidence="4" id="KW-1185">Reference proteome</keyword>
<accession>A0A9P7K660</accession>
<feature type="non-terminal residue" evidence="3">
    <location>
        <position position="151"/>
    </location>
</feature>
<dbReference type="SUPFAM" id="SSF47616">
    <property type="entry name" value="GST C-terminal domain-like"/>
    <property type="match status" value="1"/>
</dbReference>
<dbReference type="InterPro" id="IPR058268">
    <property type="entry name" value="DUF7962"/>
</dbReference>
<reference evidence="3" key="1">
    <citation type="submission" date="2021-02" db="EMBL/GenBank/DDBJ databases">
        <authorList>
            <person name="Nieuwenhuis M."/>
            <person name="Van De Peppel L.J.J."/>
        </authorList>
    </citation>
    <scope>NUCLEOTIDE SEQUENCE</scope>
    <source>
        <strain evidence="3">D49</strain>
    </source>
</reference>
<sequence>SLFEEQLQDGREWLLNTVSPSLADISFHFVLNWAKSFSPGKRLLDAGKFPYTVKWISKTSDYIEHIRATQPPVCEVAGNQAAASIAASPFEPYDVVGFNTSEAERLGIKLNDQVQVAPEDTGMPSPSQNKSRLSHVSTETKLLSKYKDLKD</sequence>
<evidence type="ECO:0000259" key="2">
    <source>
        <dbReference type="Pfam" id="PF25907"/>
    </source>
</evidence>
<organism evidence="3 4">
    <name type="scientific">Sphagnurus paluster</name>
    <dbReference type="NCBI Taxonomy" id="117069"/>
    <lineage>
        <taxon>Eukaryota</taxon>
        <taxon>Fungi</taxon>
        <taxon>Dikarya</taxon>
        <taxon>Basidiomycota</taxon>
        <taxon>Agaricomycotina</taxon>
        <taxon>Agaricomycetes</taxon>
        <taxon>Agaricomycetidae</taxon>
        <taxon>Agaricales</taxon>
        <taxon>Tricholomatineae</taxon>
        <taxon>Lyophyllaceae</taxon>
        <taxon>Sphagnurus</taxon>
    </lineage>
</organism>
<dbReference type="Proteomes" id="UP000717328">
    <property type="component" value="Unassembled WGS sequence"/>
</dbReference>
<name>A0A9P7K660_9AGAR</name>
<evidence type="ECO:0000256" key="1">
    <source>
        <dbReference type="SAM" id="MobiDB-lite"/>
    </source>
</evidence>
<protein>
    <recommendedName>
        <fullName evidence="2">DUF7962 domain-containing protein</fullName>
    </recommendedName>
</protein>
<gene>
    <name evidence="3" type="ORF">H0H81_003285</name>
</gene>